<dbReference type="SUPFAM" id="SSF53850">
    <property type="entry name" value="Periplasmic binding protein-like II"/>
    <property type="match status" value="1"/>
</dbReference>
<dbReference type="GO" id="GO:0046872">
    <property type="term" value="F:metal ion binding"/>
    <property type="evidence" value="ECO:0007669"/>
    <property type="project" value="UniProtKB-KW"/>
</dbReference>
<sequence length="343" mass="37217">MYRLYSMLVPMLLLVFTVAGAPAPVAAAGEVNIYSARQEALIKPLLDRFTEQSGIKVNLVAGRPEALLQRLQSEGRNSPADLLLTVDAGNLNQAMVAGVFQPVESAVLNEVIPVNLRDPEGHWFGLSQRARVIIYAKDRFDPAGITSYADLADPALGNKICIRSSANVYNQSLVASRIAHLGVEATEEWVRGLMANLARPPRGGDRDQIRAVAAGQCDLAVVNTYYIGGMANGSEADQDAVAATGLIWPDQEGYGTHINVSGAGVAKYARNRDNAVKLLEFLVSEEAQSWYASANYEFPVRPGVELSDTLAAWGEFRADDLDLARLGEYNPEAVRLMDRAGWR</sequence>
<keyword evidence="3" id="KW-0408">Iron</keyword>
<dbReference type="GO" id="GO:0030288">
    <property type="term" value="C:outer membrane-bounded periplasmic space"/>
    <property type="evidence" value="ECO:0007669"/>
    <property type="project" value="TreeGrafter"/>
</dbReference>
<evidence type="ECO:0000313" key="5">
    <source>
        <dbReference type="EMBL" id="ADH86889.1"/>
    </source>
</evidence>
<keyword evidence="2 4" id="KW-0732">Signal</keyword>
<dbReference type="Pfam" id="PF01547">
    <property type="entry name" value="SBP_bac_1"/>
    <property type="match status" value="1"/>
</dbReference>
<dbReference type="STRING" id="589865.DaAHT2_2224"/>
<dbReference type="Gene3D" id="3.40.190.10">
    <property type="entry name" value="Periplasmic binding protein-like II"/>
    <property type="match status" value="2"/>
</dbReference>
<dbReference type="Proteomes" id="UP000001508">
    <property type="component" value="Chromosome"/>
</dbReference>
<dbReference type="EMBL" id="CP001940">
    <property type="protein sequence ID" value="ADH86889.1"/>
    <property type="molecule type" value="Genomic_DNA"/>
</dbReference>
<dbReference type="InterPro" id="IPR006059">
    <property type="entry name" value="SBP"/>
</dbReference>
<dbReference type="RefSeq" id="WP_013164403.1">
    <property type="nucleotide sequence ID" value="NC_014216.1"/>
</dbReference>
<dbReference type="PANTHER" id="PTHR30006">
    <property type="entry name" value="THIAMINE-BINDING PERIPLASMIC PROTEIN-RELATED"/>
    <property type="match status" value="1"/>
</dbReference>
<dbReference type="CDD" id="cd13542">
    <property type="entry name" value="PBP2_FutA1_ilke"/>
    <property type="match status" value="1"/>
</dbReference>
<reference evidence="6" key="1">
    <citation type="submission" date="2010-02" db="EMBL/GenBank/DDBJ databases">
        <title>Complete sequence of Desulfurivibrio alkaliphilus AHT2.</title>
        <authorList>
            <consortium name="US DOE Joint Genome Institute"/>
            <person name="Pitluck S."/>
            <person name="Chertkov O."/>
            <person name="Detter J.C."/>
            <person name="Han C."/>
            <person name="Tapia R."/>
            <person name="Larimer F."/>
            <person name="Land M."/>
            <person name="Hauser L."/>
            <person name="Kyrpides N."/>
            <person name="Mikhailova N."/>
            <person name="Sorokin D.Y."/>
            <person name="Muyzer G."/>
            <person name="Woyke T."/>
        </authorList>
    </citation>
    <scope>NUCLEOTIDE SEQUENCE [LARGE SCALE GENOMIC DNA]</scope>
    <source>
        <strain evidence="6">DSM 19089 / UNIQEM U267 / AHT2</strain>
    </source>
</reference>
<feature type="binding site" evidence="3">
    <location>
        <position position="225"/>
    </location>
    <ligand>
        <name>Fe cation</name>
        <dbReference type="ChEBI" id="CHEBI:24875"/>
    </ligand>
</feature>
<feature type="signal peptide" evidence="4">
    <location>
        <begin position="1"/>
        <end position="27"/>
    </location>
</feature>
<organism evidence="5 6">
    <name type="scientific">Desulfurivibrio alkaliphilus (strain DSM 19089 / UNIQEM U267 / AHT2)</name>
    <dbReference type="NCBI Taxonomy" id="589865"/>
    <lineage>
        <taxon>Bacteria</taxon>
        <taxon>Pseudomonadati</taxon>
        <taxon>Thermodesulfobacteriota</taxon>
        <taxon>Desulfobulbia</taxon>
        <taxon>Desulfobulbales</taxon>
        <taxon>Desulfobulbaceae</taxon>
        <taxon>Desulfurivibrio</taxon>
    </lineage>
</organism>
<evidence type="ECO:0000256" key="3">
    <source>
        <dbReference type="PIRSR" id="PIRSR002825-1"/>
    </source>
</evidence>
<dbReference type="PIRSF" id="PIRSF002825">
    <property type="entry name" value="CfbpA"/>
    <property type="match status" value="1"/>
</dbReference>
<evidence type="ECO:0000313" key="6">
    <source>
        <dbReference type="Proteomes" id="UP000001508"/>
    </source>
</evidence>
<evidence type="ECO:0000256" key="1">
    <source>
        <dbReference type="ARBA" id="ARBA00008520"/>
    </source>
</evidence>
<proteinExistence type="inferred from homology"/>
<keyword evidence="6" id="KW-1185">Reference proteome</keyword>
<feature type="binding site" evidence="3">
    <location>
        <position position="226"/>
    </location>
    <ligand>
        <name>Fe cation</name>
        <dbReference type="ChEBI" id="CHEBI:24875"/>
    </ligand>
</feature>
<dbReference type="KEGG" id="dak:DaAHT2_2224"/>
<gene>
    <name evidence="5" type="ordered locus">DaAHT2_2224</name>
</gene>
<dbReference type="InParanoid" id="D6Z6C4"/>
<feature type="chain" id="PRO_5003091511" evidence="4">
    <location>
        <begin position="28"/>
        <end position="343"/>
    </location>
</feature>
<dbReference type="HOGENOM" id="CLU_026974_2_1_7"/>
<dbReference type="InterPro" id="IPR026045">
    <property type="entry name" value="Ferric-bd"/>
</dbReference>
<accession>D6Z6C4</accession>
<evidence type="ECO:0000256" key="4">
    <source>
        <dbReference type="SAM" id="SignalP"/>
    </source>
</evidence>
<name>D6Z6C4_DESAT</name>
<dbReference type="eggNOG" id="COG1840">
    <property type="taxonomic scope" value="Bacteria"/>
</dbReference>
<keyword evidence="3" id="KW-0479">Metal-binding</keyword>
<dbReference type="AlphaFoldDB" id="D6Z6C4"/>
<protein>
    <submittedName>
        <fullName evidence="5">Extracellular solute-binding protein family 1</fullName>
    </submittedName>
</protein>
<evidence type="ECO:0000256" key="2">
    <source>
        <dbReference type="ARBA" id="ARBA00022729"/>
    </source>
</evidence>
<comment type="similarity">
    <text evidence="1">Belongs to the bacterial solute-binding protein 1 family.</text>
</comment>
<dbReference type="PANTHER" id="PTHR30006:SF15">
    <property type="entry name" value="IRON-UTILIZATION PERIPLASMIC PROTEIN"/>
    <property type="match status" value="1"/>
</dbReference>